<evidence type="ECO:0000313" key="3">
    <source>
        <dbReference type="Proteomes" id="UP001369815"/>
    </source>
</evidence>
<feature type="signal peptide" evidence="1">
    <location>
        <begin position="1"/>
        <end position="20"/>
    </location>
</feature>
<feature type="chain" id="PRO_5043623891" description="Polysaccharide lyase family 20 protein" evidence="1">
    <location>
        <begin position="21"/>
        <end position="260"/>
    </location>
</feature>
<evidence type="ECO:0000313" key="2">
    <source>
        <dbReference type="EMBL" id="KAK6950433.1"/>
    </source>
</evidence>
<keyword evidence="3" id="KW-1185">Reference proteome</keyword>
<reference evidence="2 3" key="1">
    <citation type="journal article" date="2024" name="Front Chem Biol">
        <title>Unveiling the potential of Daldinia eschscholtzii MFLUCC 19-0629 through bioactivity and bioinformatics studies for enhanced sustainable agriculture production.</title>
        <authorList>
            <person name="Brooks S."/>
            <person name="Weaver J.A."/>
            <person name="Klomchit A."/>
            <person name="Alharthi S.A."/>
            <person name="Onlamun T."/>
            <person name="Nurani R."/>
            <person name="Vong T.K."/>
            <person name="Alberti F."/>
            <person name="Greco C."/>
        </authorList>
    </citation>
    <scope>NUCLEOTIDE SEQUENCE [LARGE SCALE GENOMIC DNA]</scope>
    <source>
        <strain evidence="2">MFLUCC 19-0629</strain>
    </source>
</reference>
<comment type="caution">
    <text evidence="2">The sequence shown here is derived from an EMBL/GenBank/DDBJ whole genome shotgun (WGS) entry which is preliminary data.</text>
</comment>
<sequence>MYFSKITALTLLAPSALVSATPVFKNHGTLAGWDGVNHEHKGTVTQVDNVSYNSGTSIKVVQTYDPSYSGRYHSEVYKKDVYKVGDEGFYGFTFRLHSTWDTSGKQSYNIAQFISNLADNPDNTCGDDWIPSTMIWVEGNELAIRSKGGNMCDSVLKKFTIGTIKPGTWHRVVLQAKWASDNSGYLKVWLDGKQALDKSGLITTYRDTQKKYGFQFRTGLYANSWHDQHRLDGNQGTRQLWIDEVAIGSKFEDVDPGMQQ</sequence>
<organism evidence="2 3">
    <name type="scientific">Daldinia eschscholtzii</name>
    <dbReference type="NCBI Taxonomy" id="292717"/>
    <lineage>
        <taxon>Eukaryota</taxon>
        <taxon>Fungi</taxon>
        <taxon>Dikarya</taxon>
        <taxon>Ascomycota</taxon>
        <taxon>Pezizomycotina</taxon>
        <taxon>Sordariomycetes</taxon>
        <taxon>Xylariomycetidae</taxon>
        <taxon>Xylariales</taxon>
        <taxon>Hypoxylaceae</taxon>
        <taxon>Daldinia</taxon>
    </lineage>
</organism>
<gene>
    <name evidence="2" type="ORF">Daesc_008761</name>
</gene>
<keyword evidence="1" id="KW-0732">Signal</keyword>
<evidence type="ECO:0008006" key="4">
    <source>
        <dbReference type="Google" id="ProtNLM"/>
    </source>
</evidence>
<accession>A0AAX6MD92</accession>
<protein>
    <recommendedName>
        <fullName evidence="4">Polysaccharide lyase family 20 protein</fullName>
    </recommendedName>
</protein>
<proteinExistence type="predicted"/>
<dbReference type="AlphaFoldDB" id="A0AAX6MD92"/>
<evidence type="ECO:0000256" key="1">
    <source>
        <dbReference type="SAM" id="SignalP"/>
    </source>
</evidence>
<dbReference type="EMBL" id="JBANMG010000008">
    <property type="protein sequence ID" value="KAK6950433.1"/>
    <property type="molecule type" value="Genomic_DNA"/>
</dbReference>
<dbReference type="Proteomes" id="UP001369815">
    <property type="component" value="Unassembled WGS sequence"/>
</dbReference>
<name>A0AAX6MD92_9PEZI</name>
<dbReference type="Pfam" id="PF14099">
    <property type="entry name" value="Polysacc_lyase"/>
    <property type="match status" value="1"/>
</dbReference>
<dbReference type="Gene3D" id="2.60.120.200">
    <property type="match status" value="1"/>
</dbReference>
<dbReference type="InterPro" id="IPR025975">
    <property type="entry name" value="Polysacc_lyase"/>
</dbReference>